<evidence type="ECO:0000256" key="1">
    <source>
        <dbReference type="ARBA" id="ARBA00009800"/>
    </source>
</evidence>
<dbReference type="Gene3D" id="3.20.20.80">
    <property type="entry name" value="Glycosidases"/>
    <property type="match status" value="1"/>
</dbReference>
<dbReference type="Proteomes" id="UP001605036">
    <property type="component" value="Unassembled WGS sequence"/>
</dbReference>
<evidence type="ECO:0008006" key="4">
    <source>
        <dbReference type="Google" id="ProtNLM"/>
    </source>
</evidence>
<accession>A0ABD1Y7A1</accession>
<dbReference type="InterPro" id="IPR017853">
    <property type="entry name" value="GH"/>
</dbReference>
<comment type="caution">
    <text evidence="2">The sequence shown here is derived from an EMBL/GenBank/DDBJ whole genome shotgun (WGS) entry which is preliminary data.</text>
</comment>
<dbReference type="SUPFAM" id="SSF51445">
    <property type="entry name" value="(Trans)glycosidases"/>
    <property type="match status" value="1"/>
</dbReference>
<proteinExistence type="inferred from homology"/>
<dbReference type="EMBL" id="JBHFFA010000006">
    <property type="protein sequence ID" value="KAL2621482.1"/>
    <property type="molecule type" value="Genomic_DNA"/>
</dbReference>
<dbReference type="AlphaFoldDB" id="A0ABD1Y7A1"/>
<dbReference type="InterPro" id="IPR005199">
    <property type="entry name" value="Glyco_hydro_79"/>
</dbReference>
<keyword evidence="3" id="KW-1185">Reference proteome</keyword>
<reference evidence="2 3" key="1">
    <citation type="submission" date="2024-09" db="EMBL/GenBank/DDBJ databases">
        <title>Chromosome-scale assembly of Riccia fluitans.</title>
        <authorList>
            <person name="Paukszto L."/>
            <person name="Sawicki J."/>
            <person name="Karawczyk K."/>
            <person name="Piernik-Szablinska J."/>
            <person name="Szczecinska M."/>
            <person name="Mazdziarz M."/>
        </authorList>
    </citation>
    <scope>NUCLEOTIDE SEQUENCE [LARGE SCALE GENOMIC DNA]</scope>
    <source>
        <strain evidence="2">Rf_01</strain>
        <tissue evidence="2">Aerial parts of the thallus</tissue>
    </source>
</reference>
<dbReference type="PANTHER" id="PTHR14363:SF17">
    <property type="entry name" value="HEPARANASE-LIKE PROTEIN 3"/>
    <property type="match status" value="1"/>
</dbReference>
<organism evidence="2 3">
    <name type="scientific">Riccia fluitans</name>
    <dbReference type="NCBI Taxonomy" id="41844"/>
    <lineage>
        <taxon>Eukaryota</taxon>
        <taxon>Viridiplantae</taxon>
        <taxon>Streptophyta</taxon>
        <taxon>Embryophyta</taxon>
        <taxon>Marchantiophyta</taxon>
        <taxon>Marchantiopsida</taxon>
        <taxon>Marchantiidae</taxon>
        <taxon>Marchantiales</taxon>
        <taxon>Ricciaceae</taxon>
        <taxon>Riccia</taxon>
    </lineage>
</organism>
<sequence length="379" mass="41653">MRLCRSLNDYPEAVIDAAKSMPTAYPPPHEKVWCIMGNELFGDGVGKTVSPELYAADVKKLRNIIDKLYRGNVSRPSLVAPDSFYDKGRKEIPRFLDASGKSVDVITRHIYNLGPGLTETKDLISKVLNRSYAQNEIVHYKYLQNVLKEHSKTSAWVGEAGGAYNSGHHEVTDAFIFAFWYLDQLGTAARYNNQAFCRQSFVGGFYGLVDADFNPNPDYYGALLWRQLMGSGVLLVDIHGGVNEIRAYAHCQRSNNGGLSLLILNYSNSTKYLLDLNLLGYSSPGNFTTGEKCQEDECLTSSKASSSEVRLEYHMSAANGTVTSRIVLLNGQPLLVTPSGEIPTLSPVKVNSTSPISLAPLTYAYVVIPNANAPACTTR</sequence>
<evidence type="ECO:0000313" key="3">
    <source>
        <dbReference type="Proteomes" id="UP001605036"/>
    </source>
</evidence>
<protein>
    <recommendedName>
        <fullName evidence="4">Heparanase-like protein 1</fullName>
    </recommendedName>
</protein>
<name>A0ABD1Y7A1_9MARC</name>
<comment type="similarity">
    <text evidence="1">Belongs to the glycosyl hydrolase 79 family.</text>
</comment>
<dbReference type="PANTHER" id="PTHR14363">
    <property type="entry name" value="HEPARANASE-RELATED"/>
    <property type="match status" value="1"/>
</dbReference>
<evidence type="ECO:0000313" key="2">
    <source>
        <dbReference type="EMBL" id="KAL2621482.1"/>
    </source>
</evidence>
<gene>
    <name evidence="2" type="ORF">R1flu_001687</name>
</gene>
<dbReference type="Pfam" id="PF03662">
    <property type="entry name" value="Glyco_hydro_79n"/>
    <property type="match status" value="1"/>
</dbReference>